<feature type="signal peptide" evidence="7">
    <location>
        <begin position="1"/>
        <end position="33"/>
    </location>
</feature>
<comment type="similarity">
    <text evidence="6">Belongs to the flavin monoamine oxidase family.</text>
</comment>
<dbReference type="SUPFAM" id="SSF51905">
    <property type="entry name" value="FAD/NAD(P)-binding domain"/>
    <property type="match status" value="1"/>
</dbReference>
<dbReference type="Proteomes" id="UP000736164">
    <property type="component" value="Unassembled WGS sequence"/>
</dbReference>
<keyword evidence="2 6" id="KW-0285">Flavoprotein</keyword>
<dbReference type="GO" id="GO:0001716">
    <property type="term" value="F:L-amino-acid oxidase activity"/>
    <property type="evidence" value="ECO:0007669"/>
    <property type="project" value="TreeGrafter"/>
</dbReference>
<dbReference type="PANTHER" id="PTHR10742">
    <property type="entry name" value="FLAVIN MONOAMINE OXIDASE"/>
    <property type="match status" value="1"/>
</dbReference>
<name>A0A8J7TH83_ATRSP</name>
<evidence type="ECO:0000259" key="8">
    <source>
        <dbReference type="Pfam" id="PF01593"/>
    </source>
</evidence>
<evidence type="ECO:0000256" key="1">
    <source>
        <dbReference type="ARBA" id="ARBA00001974"/>
    </source>
</evidence>
<proteinExistence type="inferred from homology"/>
<evidence type="ECO:0000313" key="9">
    <source>
        <dbReference type="EMBL" id="MBN3323479.1"/>
    </source>
</evidence>
<feature type="binding site" evidence="5">
    <location>
        <position position="121"/>
    </location>
    <ligand>
        <name>substrate</name>
    </ligand>
</feature>
<dbReference type="Gene3D" id="3.90.660.10">
    <property type="match status" value="1"/>
</dbReference>
<protein>
    <recommendedName>
        <fullName evidence="6">Amine oxidase</fullName>
        <ecNumber evidence="6">1.4.3.-</ecNumber>
    </recommendedName>
</protein>
<dbReference type="InterPro" id="IPR001613">
    <property type="entry name" value="Flavin_amine_oxidase"/>
</dbReference>
<dbReference type="Gene3D" id="3.50.50.60">
    <property type="entry name" value="FAD/NAD(P)-binding domain"/>
    <property type="match status" value="1"/>
</dbReference>
<dbReference type="Gene3D" id="1.10.405.10">
    <property type="entry name" value="Guanine Nucleotide Dissociation Inhibitor, domain 1"/>
    <property type="match status" value="1"/>
</dbReference>
<comment type="caution">
    <text evidence="9">The sequence shown here is derived from an EMBL/GenBank/DDBJ whole genome shotgun (WGS) entry which is preliminary data.</text>
</comment>
<dbReference type="FunFam" id="3.50.50.60:FF:000450">
    <property type="entry name" value="Amine oxidase"/>
    <property type="match status" value="1"/>
</dbReference>
<dbReference type="SUPFAM" id="SSF54373">
    <property type="entry name" value="FAD-linked reductases, C-terminal domain"/>
    <property type="match status" value="1"/>
</dbReference>
<evidence type="ECO:0000256" key="5">
    <source>
        <dbReference type="PIRSR" id="PIRSR601613-1"/>
    </source>
</evidence>
<keyword evidence="4 6" id="KW-0560">Oxidoreductase</keyword>
<feature type="domain" description="Amine oxidase" evidence="8">
    <location>
        <begin position="74"/>
        <end position="506"/>
    </location>
</feature>
<feature type="non-terminal residue" evidence="9">
    <location>
        <position position="524"/>
    </location>
</feature>
<organism evidence="9 10">
    <name type="scientific">Atractosteus spatula</name>
    <name type="common">Alligator gar</name>
    <name type="synonym">Lepisosteus spatula</name>
    <dbReference type="NCBI Taxonomy" id="7917"/>
    <lineage>
        <taxon>Eukaryota</taxon>
        <taxon>Metazoa</taxon>
        <taxon>Chordata</taxon>
        <taxon>Craniata</taxon>
        <taxon>Vertebrata</taxon>
        <taxon>Euteleostomi</taxon>
        <taxon>Actinopterygii</taxon>
        <taxon>Neopterygii</taxon>
        <taxon>Holostei</taxon>
        <taxon>Semionotiformes</taxon>
        <taxon>Lepisosteidae</taxon>
        <taxon>Atractosteus</taxon>
    </lineage>
</organism>
<evidence type="ECO:0000256" key="7">
    <source>
        <dbReference type="SAM" id="SignalP"/>
    </source>
</evidence>
<keyword evidence="10" id="KW-1185">Reference proteome</keyword>
<dbReference type="InterPro" id="IPR002937">
    <property type="entry name" value="Amino_oxidase"/>
</dbReference>
<keyword evidence="3 6" id="KW-0274">FAD</keyword>
<keyword evidence="7" id="KW-0732">Signal</keyword>
<feature type="chain" id="PRO_5035244410" description="Amine oxidase" evidence="7">
    <location>
        <begin position="34"/>
        <end position="524"/>
    </location>
</feature>
<dbReference type="PANTHER" id="PTHR10742:SF342">
    <property type="entry name" value="AMINE OXIDASE"/>
    <property type="match status" value="1"/>
</dbReference>
<gene>
    <name evidence="9" type="primary">Oxla_1</name>
    <name evidence="9" type="ORF">GTO95_0015694</name>
</gene>
<feature type="binding site" evidence="5">
    <location>
        <begin position="118"/>
        <end position="121"/>
    </location>
    <ligand>
        <name>FAD</name>
        <dbReference type="ChEBI" id="CHEBI:57692"/>
    </ligand>
</feature>
<reference evidence="9" key="1">
    <citation type="journal article" date="2021" name="Cell">
        <title>Tracing the genetic footprints of vertebrate landing in non-teleost ray-finned fishes.</title>
        <authorList>
            <person name="Bi X."/>
            <person name="Wang K."/>
            <person name="Yang L."/>
            <person name="Pan H."/>
            <person name="Jiang H."/>
            <person name="Wei Q."/>
            <person name="Fang M."/>
            <person name="Yu H."/>
            <person name="Zhu C."/>
            <person name="Cai Y."/>
            <person name="He Y."/>
            <person name="Gan X."/>
            <person name="Zeng H."/>
            <person name="Yu D."/>
            <person name="Zhu Y."/>
            <person name="Jiang H."/>
            <person name="Qiu Q."/>
            <person name="Yang H."/>
            <person name="Zhang Y.E."/>
            <person name="Wang W."/>
            <person name="Zhu M."/>
            <person name="He S."/>
            <person name="Zhang G."/>
        </authorList>
    </citation>
    <scope>NUCLEOTIDE SEQUENCE</scope>
    <source>
        <strain evidence="9">Allg_001</strain>
    </source>
</reference>
<evidence type="ECO:0000256" key="4">
    <source>
        <dbReference type="ARBA" id="ARBA00023002"/>
    </source>
</evidence>
<dbReference type="InterPro" id="IPR050281">
    <property type="entry name" value="Flavin_monoamine_oxidase"/>
</dbReference>
<sequence>MHPTQLQKMQLISILLVLKAFLLGCFLAISSQAQEDRQVIDQCFRNKDYELNIATNGLKNKGKPKSFVIVGAGISGLIAAKLLEDARHNVSVLEASDRVGGRIHTYRNESRGWHAELGAMRIPSTHELVLLYITHYGLNLSEFIQEDNNTWYFINGKRIKTSEVMKNPDILGYPVEESEKGKSAAQLYSEAVKKVVYSHSGLLLIYNKDDISVKTWPILKKKGEIYAIQMIGDVLNTQSLLYTAFSENLRDEIDINYYVKFFKIDGGTDLLPQAVRKDLQKSRVFLNSRVLEINQTSSGIQVVYKDRTDNSVKTMAADYLLFTGTAKATLNVRFNPPLPLRKREALRNVHYDSSTKIFLVFKERFWEKEGIRGGKSITDQPSRFIYYVSEAFKSGVGVVLASYTWSDDSQFFLGMSDEACQEVALNDLAAIHGEGIRDLYEGGVVKKWSLDEYSLGAFALFTPFQLMDYHLDLFKPFQRVYFAGEHTALPHAWIETSIKSTLRAAMSMNYKASAKAVPPVKTEL</sequence>
<evidence type="ECO:0000256" key="2">
    <source>
        <dbReference type="ARBA" id="ARBA00022630"/>
    </source>
</evidence>
<dbReference type="Pfam" id="PF01593">
    <property type="entry name" value="Amino_oxidase"/>
    <property type="match status" value="1"/>
</dbReference>
<feature type="binding site" evidence="5">
    <location>
        <position position="75"/>
    </location>
    <ligand>
        <name>FAD</name>
        <dbReference type="ChEBI" id="CHEBI:57692"/>
    </ligand>
</feature>
<evidence type="ECO:0000256" key="6">
    <source>
        <dbReference type="RuleBase" id="RU362067"/>
    </source>
</evidence>
<dbReference type="GO" id="GO:0009063">
    <property type="term" value="P:amino acid catabolic process"/>
    <property type="evidence" value="ECO:0007669"/>
    <property type="project" value="TreeGrafter"/>
</dbReference>
<dbReference type="EMBL" id="JAAWVO010065501">
    <property type="protein sequence ID" value="MBN3323479.1"/>
    <property type="molecule type" value="Genomic_DNA"/>
</dbReference>
<feature type="binding site" evidence="5">
    <location>
        <position position="485"/>
    </location>
    <ligand>
        <name>FAD</name>
        <dbReference type="ChEBI" id="CHEBI:57692"/>
    </ligand>
</feature>
<accession>A0A8J7TH83</accession>
<feature type="binding site" evidence="5">
    <location>
        <begin position="94"/>
        <end position="95"/>
    </location>
    <ligand>
        <name>FAD</name>
        <dbReference type="ChEBI" id="CHEBI:57692"/>
    </ligand>
</feature>
<dbReference type="InterPro" id="IPR036188">
    <property type="entry name" value="FAD/NAD-bd_sf"/>
</dbReference>
<dbReference type="EC" id="1.4.3.-" evidence="6"/>
<evidence type="ECO:0000313" key="10">
    <source>
        <dbReference type="Proteomes" id="UP000736164"/>
    </source>
</evidence>
<dbReference type="AlphaFoldDB" id="A0A8J7TH83"/>
<comment type="cofactor">
    <cofactor evidence="1 6">
        <name>FAD</name>
        <dbReference type="ChEBI" id="CHEBI:57692"/>
    </cofactor>
</comment>
<feature type="non-terminal residue" evidence="9">
    <location>
        <position position="1"/>
    </location>
</feature>
<feature type="binding site" evidence="5">
    <location>
        <position position="290"/>
    </location>
    <ligand>
        <name>FAD</name>
        <dbReference type="ChEBI" id="CHEBI:57692"/>
    </ligand>
</feature>
<dbReference type="PRINTS" id="PR00757">
    <property type="entry name" value="AMINEOXDASEF"/>
</dbReference>
<evidence type="ECO:0000256" key="3">
    <source>
        <dbReference type="ARBA" id="ARBA00022827"/>
    </source>
</evidence>